<dbReference type="EMBL" id="CP036272">
    <property type="protein sequence ID" value="QDT60823.1"/>
    <property type="molecule type" value="Genomic_DNA"/>
</dbReference>
<dbReference type="InterPro" id="IPR029052">
    <property type="entry name" value="Metallo-depent_PP-like"/>
</dbReference>
<feature type="region of interest" description="Disordered" evidence="1">
    <location>
        <begin position="1"/>
        <end position="82"/>
    </location>
</feature>
<evidence type="ECO:0000313" key="3">
    <source>
        <dbReference type="EMBL" id="QDT60823.1"/>
    </source>
</evidence>
<gene>
    <name evidence="3" type="primary">pcrC</name>
    <name evidence="3" type="ORF">SV7mr_33500</name>
</gene>
<evidence type="ECO:0000259" key="2">
    <source>
        <dbReference type="Pfam" id="PF13435"/>
    </source>
</evidence>
<dbReference type="InterPro" id="IPR036280">
    <property type="entry name" value="Multihaem_cyt_sf"/>
</dbReference>
<evidence type="ECO:0000313" key="4">
    <source>
        <dbReference type="Proteomes" id="UP000315003"/>
    </source>
</evidence>
<feature type="domain" description="Cytochrome c-552/4" evidence="2">
    <location>
        <begin position="392"/>
        <end position="473"/>
    </location>
</feature>
<feature type="compositionally biased region" description="Acidic residues" evidence="1">
    <location>
        <begin position="66"/>
        <end position="77"/>
    </location>
</feature>
<dbReference type="Gene3D" id="1.10.1130.10">
    <property type="entry name" value="Flavocytochrome C3, Chain A"/>
    <property type="match status" value="1"/>
</dbReference>
<dbReference type="Proteomes" id="UP000315003">
    <property type="component" value="Chromosome"/>
</dbReference>
<dbReference type="AlphaFoldDB" id="A0A517SXQ0"/>
<accession>A0A517SXQ0</accession>
<sequence>MVLLGCSDSGQPSSNGAGQAKTADSASQSGQSASETDSQAWTVDSPVDTTSQDKPDAGQLAAGTEAADDDPADDPAGPEDYRTWESPQAVLVVTGNQHGYIEPCGCTGLDRQKGGVARRMTFMTQLKEKGWPLIPIDAGNLIRRIGAQASIKFEQSTNALKQMEYQSVGFGPDDLRLSATDLISYTYADTPEQAMFVSANVTLLDPELLPKFKLAEQGDMVVGVTNVLDPEKVDANNSSDITVDDPVESAQKALDEMNKAGAEFRVLAYFGTEEAAQAVAKKVGGYDLLVVSGGYGEPTYRSLDIEGCDTKMIVTGNKGMYAGLVALKKDASGAVTQTAYSRVPLTHEFKDAPAMRKLMADYQQQLEQLGLDGLGLRPVPHPSGGQFIGSAACAKCHQDAFDVWESSPHAFATESIVEPAEGRGDVARHFDPECISCHVTGWNPQEYYPYESGYLDLTQSSHLTGSGCENCHGPGAAHSAAEQEGSGVSEEQLKALRLAMQLPLDKARDKCMTCHDLDNSPDFHDPDAFEDEYWPQVEH</sequence>
<dbReference type="SUPFAM" id="SSF56300">
    <property type="entry name" value="Metallo-dependent phosphatases"/>
    <property type="match status" value="1"/>
</dbReference>
<protein>
    <submittedName>
        <fullName evidence="3">Perchlorate reductase subunit gamma</fullName>
    </submittedName>
</protein>
<organism evidence="3 4">
    <name type="scientific">Stieleria bergensis</name>
    <dbReference type="NCBI Taxonomy" id="2528025"/>
    <lineage>
        <taxon>Bacteria</taxon>
        <taxon>Pseudomonadati</taxon>
        <taxon>Planctomycetota</taxon>
        <taxon>Planctomycetia</taxon>
        <taxon>Pirellulales</taxon>
        <taxon>Pirellulaceae</taxon>
        <taxon>Stieleria</taxon>
    </lineage>
</organism>
<dbReference type="InterPro" id="IPR023155">
    <property type="entry name" value="Cyt_c-552/4"/>
</dbReference>
<name>A0A517SXQ0_9BACT</name>
<dbReference type="SUPFAM" id="SSF48695">
    <property type="entry name" value="Multiheme cytochromes"/>
    <property type="match status" value="1"/>
</dbReference>
<feature type="compositionally biased region" description="Polar residues" evidence="1">
    <location>
        <begin position="8"/>
        <end position="17"/>
    </location>
</feature>
<dbReference type="Gene3D" id="3.60.21.10">
    <property type="match status" value="1"/>
</dbReference>
<reference evidence="3 4" key="1">
    <citation type="submission" date="2019-02" db="EMBL/GenBank/DDBJ databases">
        <title>Deep-cultivation of Planctomycetes and their phenomic and genomic characterization uncovers novel biology.</title>
        <authorList>
            <person name="Wiegand S."/>
            <person name="Jogler M."/>
            <person name="Boedeker C."/>
            <person name="Pinto D."/>
            <person name="Vollmers J."/>
            <person name="Rivas-Marin E."/>
            <person name="Kohn T."/>
            <person name="Peeters S.H."/>
            <person name="Heuer A."/>
            <person name="Rast P."/>
            <person name="Oberbeckmann S."/>
            <person name="Bunk B."/>
            <person name="Jeske O."/>
            <person name="Meyerdierks A."/>
            <person name="Storesund J.E."/>
            <person name="Kallscheuer N."/>
            <person name="Luecker S."/>
            <person name="Lage O.M."/>
            <person name="Pohl T."/>
            <person name="Merkel B.J."/>
            <person name="Hornburger P."/>
            <person name="Mueller R.-W."/>
            <person name="Bruemmer F."/>
            <person name="Labrenz M."/>
            <person name="Spormann A.M."/>
            <person name="Op den Camp H."/>
            <person name="Overmann J."/>
            <person name="Amann R."/>
            <person name="Jetten M.S.M."/>
            <person name="Mascher T."/>
            <person name="Medema M.H."/>
            <person name="Devos D.P."/>
            <person name="Kaster A.-K."/>
            <person name="Ovreas L."/>
            <person name="Rohde M."/>
            <person name="Galperin M.Y."/>
            <person name="Jogler C."/>
        </authorList>
    </citation>
    <scope>NUCLEOTIDE SEQUENCE [LARGE SCALE GENOMIC DNA]</scope>
    <source>
        <strain evidence="3 4">SV_7m_r</strain>
    </source>
</reference>
<feature type="compositionally biased region" description="Polar residues" evidence="1">
    <location>
        <begin position="35"/>
        <end position="50"/>
    </location>
</feature>
<keyword evidence="4" id="KW-1185">Reference proteome</keyword>
<evidence type="ECO:0000256" key="1">
    <source>
        <dbReference type="SAM" id="MobiDB-lite"/>
    </source>
</evidence>
<proteinExistence type="predicted"/>
<feature type="compositionally biased region" description="Low complexity" evidence="1">
    <location>
        <begin position="25"/>
        <end position="34"/>
    </location>
</feature>
<dbReference type="Pfam" id="PF13435">
    <property type="entry name" value="Cytochrome_C554"/>
    <property type="match status" value="1"/>
</dbReference>